<dbReference type="EMBL" id="CP011058">
    <property type="protein sequence ID" value="AJY74794.1"/>
    <property type="molecule type" value="Genomic_DNA"/>
</dbReference>
<evidence type="ECO:0000313" key="2">
    <source>
        <dbReference type="Proteomes" id="UP000032633"/>
    </source>
</evidence>
<dbReference type="OrthoDB" id="2487108at2"/>
<dbReference type="STRING" id="1126833.VN24_09580"/>
<reference evidence="1 2" key="1">
    <citation type="journal article" date="2015" name="J. Biotechnol.">
        <title>Complete genome sequence of Paenibacillus beijingensis 7188(T) (=DSM 24997(T)), a novel rhizobacterium from jujube garden soil.</title>
        <authorList>
            <person name="Kwak Y."/>
            <person name="Shin J.H."/>
        </authorList>
    </citation>
    <scope>NUCLEOTIDE SEQUENCE [LARGE SCALE GENOMIC DNA]</scope>
    <source>
        <strain evidence="1 2">DSM 24997</strain>
    </source>
</reference>
<protein>
    <submittedName>
        <fullName evidence="1">Uncharacterized protein</fullName>
    </submittedName>
</protein>
<dbReference type="GO" id="GO:0005975">
    <property type="term" value="P:carbohydrate metabolic process"/>
    <property type="evidence" value="ECO:0007669"/>
    <property type="project" value="InterPro"/>
</dbReference>
<dbReference type="HOGENOM" id="CLU_609495_0_0_9"/>
<organism evidence="1 2">
    <name type="scientific">Paenibacillus beijingensis</name>
    <dbReference type="NCBI Taxonomy" id="1126833"/>
    <lineage>
        <taxon>Bacteria</taxon>
        <taxon>Bacillati</taxon>
        <taxon>Bacillota</taxon>
        <taxon>Bacilli</taxon>
        <taxon>Bacillales</taxon>
        <taxon>Paenibacillaceae</taxon>
        <taxon>Paenibacillus</taxon>
    </lineage>
</organism>
<dbReference type="PATRIC" id="fig|1126833.4.peg.2116"/>
<dbReference type="SUPFAM" id="SSF48208">
    <property type="entry name" value="Six-hairpin glycosidases"/>
    <property type="match status" value="1"/>
</dbReference>
<keyword evidence="2" id="KW-1185">Reference proteome</keyword>
<name>A0A0D5NHD4_9BACL</name>
<dbReference type="KEGG" id="pbj:VN24_09580"/>
<accession>A0A0D5NHD4</accession>
<reference evidence="2" key="2">
    <citation type="submission" date="2015-03" db="EMBL/GenBank/DDBJ databases">
        <title>Genome sequence of Paenibacillus beijingensis strain DSM 24997T.</title>
        <authorList>
            <person name="Kwak Y."/>
            <person name="Shin J.-H."/>
        </authorList>
    </citation>
    <scope>NUCLEOTIDE SEQUENCE [LARGE SCALE GENOMIC DNA]</scope>
    <source>
        <strain evidence="2">DSM 24997</strain>
    </source>
</reference>
<gene>
    <name evidence="1" type="ORF">VN24_09580</name>
</gene>
<dbReference type="InterPro" id="IPR008928">
    <property type="entry name" value="6-hairpin_glycosidase_sf"/>
</dbReference>
<dbReference type="AlphaFoldDB" id="A0A0D5NHD4"/>
<evidence type="ECO:0000313" key="1">
    <source>
        <dbReference type="EMBL" id="AJY74794.1"/>
    </source>
</evidence>
<dbReference type="Proteomes" id="UP000032633">
    <property type="component" value="Chromosome"/>
</dbReference>
<dbReference type="RefSeq" id="WP_045670227.1">
    <property type="nucleotide sequence ID" value="NZ_CP011058.1"/>
</dbReference>
<sequence>MSVQVQQFISLRDAKNKKPLDTGCGTLSASIGRDGLIRSVNHFHPRHGFITLTTIEQFPNDKWYDSGYVRQYRRRLTGQQQSSDGFNGFGIGPQDFNPEQEISFVENRYPSFRYRKEGIEVGNLFMAVNNDGKSGFIQHLEITNHSGKPASIPLVVGGSFSLHRSSYGQLTEGGPILVPPTELELIVSGNCITVKNRNLPAKASLMFFDGNGPLLLEPTTQSASEPIPYRHEPELILRSGETRKLTMVCLISVDDAEAGTGFTAADLSSWINKASEEMPVMKREDGFDWDTFIVQRNIDYIMSCCSIPAGEDAVCVITDHQLLPLSWNRDAYYMIRLLFESEKRANLLYEPSYIPLFKDRVQRIIKGHLRWMFELADRPNRYWGRAYLTNGFCKDSVFQLDQQCYPLLELCDYYERFGDQETVERLLPKVNEILAMILEHKNTGKNGSS</sequence>
<proteinExistence type="predicted"/>